<protein>
    <submittedName>
        <fullName evidence="1">Uncharacterized protein</fullName>
    </submittedName>
</protein>
<organism evidence="1 2">
    <name type="scientific">Clostridium acidisoli DSM 12555</name>
    <dbReference type="NCBI Taxonomy" id="1121291"/>
    <lineage>
        <taxon>Bacteria</taxon>
        <taxon>Bacillati</taxon>
        <taxon>Bacillota</taxon>
        <taxon>Clostridia</taxon>
        <taxon>Eubacteriales</taxon>
        <taxon>Clostridiaceae</taxon>
        <taxon>Clostridium</taxon>
    </lineage>
</organism>
<dbReference type="EMBL" id="FWXH01000002">
    <property type="protein sequence ID" value="SMC19396.1"/>
    <property type="molecule type" value="Genomic_DNA"/>
</dbReference>
<gene>
    <name evidence="1" type="ORF">SAMN02745134_00817</name>
</gene>
<dbReference type="STRING" id="1121291.SAMN02745134_00817"/>
<dbReference type="Proteomes" id="UP000192468">
    <property type="component" value="Unassembled WGS sequence"/>
</dbReference>
<evidence type="ECO:0000313" key="1">
    <source>
        <dbReference type="EMBL" id="SMC19396.1"/>
    </source>
</evidence>
<dbReference type="AlphaFoldDB" id="A0A1W1X635"/>
<evidence type="ECO:0000313" key="2">
    <source>
        <dbReference type="Proteomes" id="UP000192468"/>
    </source>
</evidence>
<keyword evidence="2" id="KW-1185">Reference proteome</keyword>
<accession>A0A1W1X635</accession>
<reference evidence="1 2" key="1">
    <citation type="submission" date="2017-04" db="EMBL/GenBank/DDBJ databases">
        <authorList>
            <person name="Afonso C.L."/>
            <person name="Miller P.J."/>
            <person name="Scott M.A."/>
            <person name="Spackman E."/>
            <person name="Goraichik I."/>
            <person name="Dimitrov K.M."/>
            <person name="Suarez D.L."/>
            <person name="Swayne D.E."/>
        </authorList>
    </citation>
    <scope>NUCLEOTIDE SEQUENCE [LARGE SCALE GENOMIC DNA]</scope>
    <source>
        <strain evidence="1 2">DSM 12555</strain>
    </source>
</reference>
<dbReference type="OrthoDB" id="9997034at2"/>
<proteinExistence type="predicted"/>
<dbReference type="RefSeq" id="WP_084113993.1">
    <property type="nucleotide sequence ID" value="NZ_FWXH01000002.1"/>
</dbReference>
<sequence>MSKKKHKSLNKKYDREILKECHTDNLNGKTQKAKENGKRLMQYFDNLELNDGESEHEWFCDDEERPCSVAKSIEESLKQRHEYKDGKRKFKFLLDSNKMWAKLLDDLMENKL</sequence>
<name>A0A1W1X635_9CLOT</name>